<dbReference type="EMBL" id="LR134479">
    <property type="protein sequence ID" value="VEI22924.1"/>
    <property type="molecule type" value="Genomic_DNA"/>
</dbReference>
<dbReference type="Proteomes" id="UP000282386">
    <property type="component" value="Chromosome"/>
</dbReference>
<name>A0A7Z9D6R3_9MICC</name>
<evidence type="ECO:0000313" key="2">
    <source>
        <dbReference type="Proteomes" id="UP000282386"/>
    </source>
</evidence>
<protein>
    <submittedName>
        <fullName evidence="1">Uncharacterized protein</fullName>
    </submittedName>
</protein>
<proteinExistence type="predicted"/>
<evidence type="ECO:0000313" key="1">
    <source>
        <dbReference type="EMBL" id="VEI22924.1"/>
    </source>
</evidence>
<sequence length="108" mass="12983">MEPIILNNIPDEVFLDDIKELTQEFPIEFPNLFKQIKDYLNVDTQNIYITDFVEDENNSDYFYGYLFDILSRKMYKYSFEKDKSKFEEVNISSLTLKDTFSIKVLHLL</sequence>
<dbReference type="RefSeq" id="WP_126499965.1">
    <property type="nucleotide sequence ID" value="NZ_JAOVAS010000005.1"/>
</dbReference>
<organism evidence="1 2">
    <name type="scientific">Rothia aeria</name>
    <dbReference type="NCBI Taxonomy" id="172042"/>
    <lineage>
        <taxon>Bacteria</taxon>
        <taxon>Bacillati</taxon>
        <taxon>Actinomycetota</taxon>
        <taxon>Actinomycetes</taxon>
        <taxon>Micrococcales</taxon>
        <taxon>Micrococcaceae</taxon>
        <taxon>Rothia</taxon>
    </lineage>
</organism>
<reference evidence="1 2" key="1">
    <citation type="submission" date="2018-12" db="EMBL/GenBank/DDBJ databases">
        <authorList>
            <consortium name="Pathogen Informatics"/>
        </authorList>
    </citation>
    <scope>NUCLEOTIDE SEQUENCE [LARGE SCALE GENOMIC DNA]</scope>
    <source>
        <strain evidence="1 2">NCTC10207</strain>
    </source>
</reference>
<dbReference type="AlphaFoldDB" id="A0A7Z9D6R3"/>
<gene>
    <name evidence="1" type="ORF">NCTC10207_01018</name>
</gene>
<accession>A0A7Z9D6R3</accession>